<name>A0A939P7U3_9ACTN</name>
<keyword evidence="1" id="KW-0175">Coiled coil</keyword>
<dbReference type="AlphaFoldDB" id="A0A939P7U3"/>
<feature type="coiled-coil region" evidence="1">
    <location>
        <begin position="27"/>
        <end position="54"/>
    </location>
</feature>
<protein>
    <submittedName>
        <fullName evidence="2">Uncharacterized protein</fullName>
    </submittedName>
</protein>
<accession>A0A939P7U3</accession>
<proteinExistence type="predicted"/>
<evidence type="ECO:0000313" key="3">
    <source>
        <dbReference type="Proteomes" id="UP000669179"/>
    </source>
</evidence>
<keyword evidence="3" id="KW-1185">Reference proteome</keyword>
<feature type="coiled-coil region" evidence="1">
    <location>
        <begin position="79"/>
        <end position="106"/>
    </location>
</feature>
<evidence type="ECO:0000313" key="2">
    <source>
        <dbReference type="EMBL" id="MBO2447290.1"/>
    </source>
</evidence>
<reference evidence="2" key="1">
    <citation type="submission" date="2021-03" db="EMBL/GenBank/DDBJ databases">
        <authorList>
            <person name="Kanchanasin P."/>
            <person name="Saeng-In P."/>
            <person name="Phongsopitanun W."/>
            <person name="Yuki M."/>
            <person name="Kudo T."/>
            <person name="Ohkuma M."/>
            <person name="Tanasupawat S."/>
        </authorList>
    </citation>
    <scope>NUCLEOTIDE SEQUENCE</scope>
    <source>
        <strain evidence="2">GKU 128</strain>
    </source>
</reference>
<dbReference type="RefSeq" id="WP_208254878.1">
    <property type="nucleotide sequence ID" value="NZ_JAGEOJ010000003.1"/>
</dbReference>
<organism evidence="2 3">
    <name type="scientific">Actinomadura barringtoniae</name>
    <dbReference type="NCBI Taxonomy" id="1427535"/>
    <lineage>
        <taxon>Bacteria</taxon>
        <taxon>Bacillati</taxon>
        <taxon>Actinomycetota</taxon>
        <taxon>Actinomycetes</taxon>
        <taxon>Streptosporangiales</taxon>
        <taxon>Thermomonosporaceae</taxon>
        <taxon>Actinomadura</taxon>
    </lineage>
</organism>
<dbReference type="Proteomes" id="UP000669179">
    <property type="component" value="Unassembled WGS sequence"/>
</dbReference>
<gene>
    <name evidence="2" type="ORF">J4573_09355</name>
</gene>
<sequence>MFTTVILLLICLAIGARELYLASDKRLPRAQAELRDLRTQVADLNKQVGTLETKVREKSGIPIPQPPAPGTPAEVLDQVETIADRVDRLERELNRVSAELDGVELDRESQHALARSMDSVEHVVSELHREMLDRLSHEDGVVVGLLLSEEGESEPLLSDAYERCVGEYGLRVRIRDRYPAQAANGGYWGTEYHLSGRRADALSEELFTYVRGLYDPQDPSALTALMSELAHLRGGGVTRIGAFTAVRTPNALICGLLPEGDREPWELAAQLRELPEEQQCDLTWLRSED</sequence>
<evidence type="ECO:0000256" key="1">
    <source>
        <dbReference type="SAM" id="Coils"/>
    </source>
</evidence>
<comment type="caution">
    <text evidence="2">The sequence shown here is derived from an EMBL/GenBank/DDBJ whole genome shotgun (WGS) entry which is preliminary data.</text>
</comment>
<dbReference type="EMBL" id="JAGEOJ010000003">
    <property type="protein sequence ID" value="MBO2447290.1"/>
    <property type="molecule type" value="Genomic_DNA"/>
</dbReference>